<dbReference type="CDD" id="cd10170">
    <property type="entry name" value="ASKHA_NBD_HSP70"/>
    <property type="match status" value="1"/>
</dbReference>
<proteinExistence type="predicted"/>
<dbReference type="OrthoDB" id="2963168at2759"/>
<protein>
    <submittedName>
        <fullName evidence="1">Uncharacterized protein</fullName>
    </submittedName>
</protein>
<dbReference type="InterPro" id="IPR043129">
    <property type="entry name" value="ATPase_NBD"/>
</dbReference>
<sequence>MSSLKPYRGTQRKLVLAFDVGTTFSGISYAILDPGEIPTIQNITSYPGQENSAADSKIPSILYYNPDGTVHAVGAEAATPGVALDAEDEGLVFVEWFKLHLRSDTLDTDNLNKSTLPPLPQGKTVVQVFADFMSYLYSCARRRIIEIHASGESLWSSLEERIDFVLSHPNGWEGAQQQKMRQAAILGGLVPDSRAGRSRIHFVKLACISVLRMVSHVASLYSGQTVMVIDAGGGTIDISSYRFLTVSPTSVEEITEPDCILEGSISINQRAHTLLHEKLKNSPYGNEEDIKTMLENFDKHRKWVFKSSLEPSCINSHWQAMKSLHSLYLPLQPLSKQLNDNVSTVTPSLTASTSVTRTVFLVGGFAANPWLFSELQRLLQQIGLHVSRPDRHTSKAVAEGAVAFYLEEWVSARVARVTYGVQCLIPYHENDPEHLARRASVVSRPSGKRMIPDAFRILLSRGGRIHENGEVYQELYKEAREKTALNKISTEITCYRGKSKNPGWLDTEPEMFSCLCTVHADTSRILRIKRNGPKGTYFSQEFKVVLLCGLTELKAQISWMENGREMRGPAIIVYDDDAQALN</sequence>
<dbReference type="AlphaFoldDB" id="J4IBH1"/>
<dbReference type="EMBL" id="HE797161">
    <property type="protein sequence ID" value="CCM04651.1"/>
    <property type="molecule type" value="Genomic_DNA"/>
</dbReference>
<dbReference type="Proteomes" id="UP000006352">
    <property type="component" value="Unassembled WGS sequence"/>
</dbReference>
<evidence type="ECO:0000313" key="1">
    <source>
        <dbReference type="EMBL" id="CCM04651.1"/>
    </source>
</evidence>
<dbReference type="PANTHER" id="PTHR14187">
    <property type="entry name" value="ALPHA KINASE/ELONGATION FACTOR 2 KINASE"/>
    <property type="match status" value="1"/>
</dbReference>
<dbReference type="PANTHER" id="PTHR14187:SF5">
    <property type="entry name" value="HEAT SHOCK 70 KDA PROTEIN 12A"/>
    <property type="match status" value="1"/>
</dbReference>
<dbReference type="InParanoid" id="J4IBH1"/>
<dbReference type="Gene3D" id="3.30.420.40">
    <property type="match status" value="1"/>
</dbReference>
<dbReference type="STRING" id="599839.J4IBH1"/>
<name>J4IBH1_9APHY</name>
<keyword evidence="2" id="KW-1185">Reference proteome</keyword>
<dbReference type="HOGENOM" id="CLU_009958_4_2_1"/>
<gene>
    <name evidence="1" type="ORF">FIBRA_06835</name>
</gene>
<dbReference type="SUPFAM" id="SSF53067">
    <property type="entry name" value="Actin-like ATPase domain"/>
    <property type="match status" value="2"/>
</dbReference>
<reference evidence="1 2" key="1">
    <citation type="journal article" date="2012" name="Appl. Environ. Microbiol.">
        <title>Short-read sequencing for genomic analysis of the brown rot fungus Fibroporia radiculosa.</title>
        <authorList>
            <person name="Tang J.D."/>
            <person name="Perkins A.D."/>
            <person name="Sonstegard T.S."/>
            <person name="Schroeder S.G."/>
            <person name="Burgess S.C."/>
            <person name="Diehl S.V."/>
        </authorList>
    </citation>
    <scope>NUCLEOTIDE SEQUENCE [LARGE SCALE GENOMIC DNA]</scope>
    <source>
        <strain evidence="1 2">TFFH 294</strain>
    </source>
</reference>
<evidence type="ECO:0000313" key="2">
    <source>
        <dbReference type="Proteomes" id="UP000006352"/>
    </source>
</evidence>
<dbReference type="RefSeq" id="XP_012183934.1">
    <property type="nucleotide sequence ID" value="XM_012328544.1"/>
</dbReference>
<accession>J4IBH1</accession>
<dbReference type="GeneID" id="24099562"/>
<organism evidence="1 2">
    <name type="scientific">Fibroporia radiculosa</name>
    <dbReference type="NCBI Taxonomy" id="599839"/>
    <lineage>
        <taxon>Eukaryota</taxon>
        <taxon>Fungi</taxon>
        <taxon>Dikarya</taxon>
        <taxon>Basidiomycota</taxon>
        <taxon>Agaricomycotina</taxon>
        <taxon>Agaricomycetes</taxon>
        <taxon>Polyporales</taxon>
        <taxon>Fibroporiaceae</taxon>
        <taxon>Fibroporia</taxon>
    </lineage>
</organism>